<protein>
    <submittedName>
        <fullName evidence="2">Uncharacterized protein</fullName>
    </submittedName>
</protein>
<proteinExistence type="predicted"/>
<dbReference type="EMBL" id="PCXO01000013">
    <property type="protein sequence ID" value="PIR41056.1"/>
    <property type="molecule type" value="Genomic_DNA"/>
</dbReference>
<feature type="transmembrane region" description="Helical" evidence="1">
    <location>
        <begin position="7"/>
        <end position="23"/>
    </location>
</feature>
<evidence type="ECO:0000313" key="3">
    <source>
        <dbReference type="Proteomes" id="UP000230232"/>
    </source>
</evidence>
<keyword evidence="1" id="KW-1133">Transmembrane helix</keyword>
<evidence type="ECO:0000313" key="2">
    <source>
        <dbReference type="EMBL" id="PIR41056.1"/>
    </source>
</evidence>
<organism evidence="2 3">
    <name type="scientific">Candidatus Yanofskybacteria bacterium CG10_big_fil_rev_8_21_14_0_10_46_23</name>
    <dbReference type="NCBI Taxonomy" id="1975098"/>
    <lineage>
        <taxon>Bacteria</taxon>
        <taxon>Candidatus Yanofskyibacteriota</taxon>
    </lineage>
</organism>
<gene>
    <name evidence="2" type="ORF">COV31_03290</name>
</gene>
<reference evidence="2 3" key="1">
    <citation type="submission" date="2017-09" db="EMBL/GenBank/DDBJ databases">
        <title>Depth-based differentiation of microbial function through sediment-hosted aquifers and enrichment of novel symbionts in the deep terrestrial subsurface.</title>
        <authorList>
            <person name="Probst A.J."/>
            <person name="Ladd B."/>
            <person name="Jarett J.K."/>
            <person name="Geller-Mcgrath D.E."/>
            <person name="Sieber C.M."/>
            <person name="Emerson J.B."/>
            <person name="Anantharaman K."/>
            <person name="Thomas B.C."/>
            <person name="Malmstrom R."/>
            <person name="Stieglmeier M."/>
            <person name="Klingl A."/>
            <person name="Woyke T."/>
            <person name="Ryan C.M."/>
            <person name="Banfield J.F."/>
        </authorList>
    </citation>
    <scope>NUCLEOTIDE SEQUENCE [LARGE SCALE GENOMIC DNA]</scope>
    <source>
        <strain evidence="2">CG10_big_fil_rev_8_21_14_0_10_46_23</strain>
    </source>
</reference>
<accession>A0A2H0R414</accession>
<dbReference type="AlphaFoldDB" id="A0A2H0R414"/>
<name>A0A2H0R414_9BACT</name>
<keyword evidence="1" id="KW-0812">Transmembrane</keyword>
<dbReference type="Proteomes" id="UP000230232">
    <property type="component" value="Unassembled WGS sequence"/>
</dbReference>
<sequence length="175" mass="19266">MKKKSSIFFVVAILILIGAFFWLDSGKVVAPGDGGEENVPEDPNADLPQAPEIFDNPNLGKLNPATCSIGGALVYTEKNNFTNQSAILKYKNVDSPARHIIWRIEPEIKASIGPNLFSQLTLPTGQTNIAVVFDEETLAKEYTLRAKVTYGQFIEGDLKIFESECSGQTRVKINF</sequence>
<comment type="caution">
    <text evidence="2">The sequence shown here is derived from an EMBL/GenBank/DDBJ whole genome shotgun (WGS) entry which is preliminary data.</text>
</comment>
<keyword evidence="1" id="KW-0472">Membrane</keyword>
<evidence type="ECO:0000256" key="1">
    <source>
        <dbReference type="SAM" id="Phobius"/>
    </source>
</evidence>